<dbReference type="GO" id="GO:0005634">
    <property type="term" value="C:nucleus"/>
    <property type="evidence" value="ECO:0007669"/>
    <property type="project" value="UniProtKB-SubCell"/>
</dbReference>
<feature type="compositionally biased region" description="Low complexity" evidence="4">
    <location>
        <begin position="49"/>
        <end position="59"/>
    </location>
</feature>
<dbReference type="Gene3D" id="1.10.10.60">
    <property type="entry name" value="Homeodomain-like"/>
    <property type="match status" value="1"/>
</dbReference>
<dbReference type="PANTHER" id="PTHR24333:SF5">
    <property type="entry name" value="VENT HOMEOBOX"/>
    <property type="match status" value="1"/>
</dbReference>
<keyword evidence="2 3" id="KW-0238">DNA-binding</keyword>
<accession>A0A6G0ZM89</accession>
<dbReference type="AlphaFoldDB" id="A0A6G0ZM89"/>
<organism evidence="6 7">
    <name type="scientific">Aphis craccivora</name>
    <name type="common">Cowpea aphid</name>
    <dbReference type="NCBI Taxonomy" id="307492"/>
    <lineage>
        <taxon>Eukaryota</taxon>
        <taxon>Metazoa</taxon>
        <taxon>Ecdysozoa</taxon>
        <taxon>Arthropoda</taxon>
        <taxon>Hexapoda</taxon>
        <taxon>Insecta</taxon>
        <taxon>Pterygota</taxon>
        <taxon>Neoptera</taxon>
        <taxon>Paraneoptera</taxon>
        <taxon>Hemiptera</taxon>
        <taxon>Sternorrhyncha</taxon>
        <taxon>Aphidomorpha</taxon>
        <taxon>Aphidoidea</taxon>
        <taxon>Aphididae</taxon>
        <taxon>Aphidini</taxon>
        <taxon>Aphis</taxon>
        <taxon>Aphis</taxon>
    </lineage>
</organism>
<gene>
    <name evidence="6" type="ORF">FWK35_00026569</name>
</gene>
<reference evidence="6 7" key="1">
    <citation type="submission" date="2019-08" db="EMBL/GenBank/DDBJ databases">
        <title>Whole genome of Aphis craccivora.</title>
        <authorList>
            <person name="Voronova N.V."/>
            <person name="Shulinski R.S."/>
            <person name="Bandarenka Y.V."/>
            <person name="Zhorov D.G."/>
            <person name="Warner D."/>
        </authorList>
    </citation>
    <scope>NUCLEOTIDE SEQUENCE [LARGE SCALE GENOMIC DNA]</scope>
    <source>
        <strain evidence="6">180601</strain>
        <tissue evidence="6">Whole Body</tissue>
    </source>
</reference>
<evidence type="ECO:0000256" key="4">
    <source>
        <dbReference type="SAM" id="MobiDB-lite"/>
    </source>
</evidence>
<dbReference type="CDD" id="cd00086">
    <property type="entry name" value="homeodomain"/>
    <property type="match status" value="1"/>
</dbReference>
<evidence type="ECO:0000259" key="5">
    <source>
        <dbReference type="PROSITE" id="PS50071"/>
    </source>
</evidence>
<feature type="DNA-binding region" description="Homeobox" evidence="2">
    <location>
        <begin position="23"/>
        <end position="38"/>
    </location>
</feature>
<feature type="region of interest" description="Disordered" evidence="4">
    <location>
        <begin position="109"/>
        <end position="141"/>
    </location>
</feature>
<sequence length="141" mass="14734">MTRSFSPCITIFFYNDPSSCQQVKIWFQNRRTKWKKHDTVTTTESADPATAAAAATSAGLSGGGGLAKCSPKAAAGAKFLSEGDDHSSMEDSESCYSSVDAAESKVVMARTPESLPPTSPTTDNETTATATTTTALARAPS</sequence>
<dbReference type="InterPro" id="IPR050848">
    <property type="entry name" value="Homeobox_TF"/>
</dbReference>
<comment type="subcellular location">
    <subcellularLocation>
        <location evidence="1 2 3">Nucleus</location>
    </subcellularLocation>
</comment>
<evidence type="ECO:0000313" key="7">
    <source>
        <dbReference type="Proteomes" id="UP000478052"/>
    </source>
</evidence>
<proteinExistence type="predicted"/>
<keyword evidence="7" id="KW-1185">Reference proteome</keyword>
<protein>
    <recommendedName>
        <fullName evidence="5">Homeobox domain-containing protein</fullName>
    </recommendedName>
</protein>
<name>A0A6G0ZM89_APHCR</name>
<dbReference type="SUPFAM" id="SSF46689">
    <property type="entry name" value="Homeodomain-like"/>
    <property type="match status" value="1"/>
</dbReference>
<dbReference type="OrthoDB" id="6630629at2759"/>
<dbReference type="Pfam" id="PF00046">
    <property type="entry name" value="Homeodomain"/>
    <property type="match status" value="1"/>
</dbReference>
<comment type="caution">
    <text evidence="6">The sequence shown here is derived from an EMBL/GenBank/DDBJ whole genome shotgun (WGS) entry which is preliminary data.</text>
</comment>
<feature type="compositionally biased region" description="Low complexity" evidence="4">
    <location>
        <begin position="120"/>
        <end position="141"/>
    </location>
</feature>
<dbReference type="PROSITE" id="PS50071">
    <property type="entry name" value="HOMEOBOX_2"/>
    <property type="match status" value="1"/>
</dbReference>
<dbReference type="EMBL" id="VUJU01000196">
    <property type="protein sequence ID" value="KAF0772291.1"/>
    <property type="molecule type" value="Genomic_DNA"/>
</dbReference>
<keyword evidence="2 3" id="KW-0539">Nucleus</keyword>
<evidence type="ECO:0000256" key="1">
    <source>
        <dbReference type="ARBA" id="ARBA00004123"/>
    </source>
</evidence>
<feature type="domain" description="Homeobox" evidence="5">
    <location>
        <begin position="21"/>
        <end position="37"/>
    </location>
</feature>
<dbReference type="PANTHER" id="PTHR24333">
    <property type="entry name" value="HOMEO BOX HB9 LIKE A-RELATED"/>
    <property type="match status" value="1"/>
</dbReference>
<evidence type="ECO:0000256" key="3">
    <source>
        <dbReference type="RuleBase" id="RU000682"/>
    </source>
</evidence>
<dbReference type="Proteomes" id="UP000478052">
    <property type="component" value="Unassembled WGS sequence"/>
</dbReference>
<feature type="region of interest" description="Disordered" evidence="4">
    <location>
        <begin position="38"/>
        <end position="70"/>
    </location>
</feature>
<keyword evidence="2 3" id="KW-0371">Homeobox</keyword>
<dbReference type="InterPro" id="IPR001356">
    <property type="entry name" value="HD"/>
</dbReference>
<evidence type="ECO:0000256" key="2">
    <source>
        <dbReference type="PROSITE-ProRule" id="PRU00108"/>
    </source>
</evidence>
<dbReference type="InterPro" id="IPR009057">
    <property type="entry name" value="Homeodomain-like_sf"/>
</dbReference>
<dbReference type="GO" id="GO:0003677">
    <property type="term" value="F:DNA binding"/>
    <property type="evidence" value="ECO:0007669"/>
    <property type="project" value="UniProtKB-UniRule"/>
</dbReference>
<evidence type="ECO:0000313" key="6">
    <source>
        <dbReference type="EMBL" id="KAF0772291.1"/>
    </source>
</evidence>